<protein>
    <submittedName>
        <fullName evidence="1">SFRICE_037827</fullName>
    </submittedName>
</protein>
<proteinExistence type="predicted"/>
<organism evidence="1">
    <name type="scientific">Spodoptera frugiperda</name>
    <name type="common">Fall armyworm</name>
    <dbReference type="NCBI Taxonomy" id="7108"/>
    <lineage>
        <taxon>Eukaryota</taxon>
        <taxon>Metazoa</taxon>
        <taxon>Ecdysozoa</taxon>
        <taxon>Arthropoda</taxon>
        <taxon>Hexapoda</taxon>
        <taxon>Insecta</taxon>
        <taxon>Pterygota</taxon>
        <taxon>Neoptera</taxon>
        <taxon>Endopterygota</taxon>
        <taxon>Lepidoptera</taxon>
        <taxon>Glossata</taxon>
        <taxon>Ditrysia</taxon>
        <taxon>Noctuoidea</taxon>
        <taxon>Noctuidae</taxon>
        <taxon>Amphipyrinae</taxon>
        <taxon>Spodoptera</taxon>
    </lineage>
</organism>
<accession>A0A2H1W982</accession>
<gene>
    <name evidence="1" type="ORF">SFRICE_037827</name>
</gene>
<name>A0A2H1W982_SPOFR</name>
<sequence length="105" mass="12299">MWESHASALMGRLDRSDTTASLKTDVKQRLRCVFRLTGTNRHIGKNCKKEIFWYMYPKTSKYHNPTIVVLKISITAYPLSQHHQVKGLPQYMVDRRQMICYGINP</sequence>
<dbReference type="EMBL" id="ODYU01007135">
    <property type="protein sequence ID" value="SOQ49641.1"/>
    <property type="molecule type" value="Genomic_DNA"/>
</dbReference>
<dbReference type="AlphaFoldDB" id="A0A2H1W982"/>
<evidence type="ECO:0000313" key="1">
    <source>
        <dbReference type="EMBL" id="SOQ49641.1"/>
    </source>
</evidence>
<reference evidence="1" key="1">
    <citation type="submission" date="2016-07" db="EMBL/GenBank/DDBJ databases">
        <authorList>
            <person name="Bretaudeau A."/>
        </authorList>
    </citation>
    <scope>NUCLEOTIDE SEQUENCE</scope>
    <source>
        <strain evidence="1">Rice</strain>
        <tissue evidence="1">Whole body</tissue>
    </source>
</reference>